<evidence type="ECO:0000313" key="2">
    <source>
        <dbReference type="EMBL" id="OHV17816.1"/>
    </source>
</evidence>
<feature type="region of interest" description="Disordered" evidence="1">
    <location>
        <begin position="44"/>
        <end position="90"/>
    </location>
</feature>
<accession>A0A1S1P9C9</accession>
<evidence type="ECO:0000313" key="3">
    <source>
        <dbReference type="Proteomes" id="UP000180215"/>
    </source>
</evidence>
<gene>
    <name evidence="2" type="ORF">BK022_03290</name>
</gene>
<dbReference type="EMBL" id="MNAO01000020">
    <property type="protein sequence ID" value="OHV17816.1"/>
    <property type="molecule type" value="Genomic_DNA"/>
</dbReference>
<feature type="compositionally biased region" description="Basic and acidic residues" evidence="1">
    <location>
        <begin position="77"/>
        <end position="87"/>
    </location>
</feature>
<dbReference type="AlphaFoldDB" id="A0A1S1P9C9"/>
<comment type="caution">
    <text evidence="2">The sequence shown here is derived from an EMBL/GenBank/DDBJ whole genome shotgun (WGS) entry which is preliminary data.</text>
</comment>
<sequence>MATSAGYLWGAGGFPLMQADGVMPEHAAHHRPHEQEGATAMADIRSHDPLGRSDGGPASGRGGSSSGGGAADQARQALRDATDKASDAWDSASEYGSRYYRQGSRAVGNVDSTTMTGFLVAGAIGFGLGWLVFGQHSYSGDYVARRMSRSSERDY</sequence>
<name>A0A1S1P9C9_METEX</name>
<protein>
    <submittedName>
        <fullName evidence="2">Uncharacterized protein</fullName>
    </submittedName>
</protein>
<evidence type="ECO:0000256" key="1">
    <source>
        <dbReference type="SAM" id="MobiDB-lite"/>
    </source>
</evidence>
<feature type="compositionally biased region" description="Gly residues" evidence="1">
    <location>
        <begin position="53"/>
        <end position="70"/>
    </location>
</feature>
<organism evidence="2 3">
    <name type="scientific">Methylorubrum extorquens</name>
    <name type="common">Methylobacterium dichloromethanicum</name>
    <name type="synonym">Methylobacterium extorquens</name>
    <dbReference type="NCBI Taxonomy" id="408"/>
    <lineage>
        <taxon>Bacteria</taxon>
        <taxon>Pseudomonadati</taxon>
        <taxon>Pseudomonadota</taxon>
        <taxon>Alphaproteobacteria</taxon>
        <taxon>Hyphomicrobiales</taxon>
        <taxon>Methylobacteriaceae</taxon>
        <taxon>Methylorubrum</taxon>
    </lineage>
</organism>
<reference evidence="2 3" key="1">
    <citation type="submission" date="2016-10" db="EMBL/GenBank/DDBJ databases">
        <title>Draft genome sequence of Methylobacterium extorquens CP3, a seed endophyte of Crotalaria pumila with plant growth-promoting and metal tolerance properties.</title>
        <authorList>
            <person name="Sanchez-Lopez A.S."/>
            <person name="Van Hamme J.D."/>
            <person name="Thijs S."/>
            <person name="Mcammond B.M."/>
            <person name="Stevens V."/>
            <person name="Gonzalez-Chavez M.D.C."/>
            <person name="Vangronsveld J."/>
        </authorList>
    </citation>
    <scope>NUCLEOTIDE SEQUENCE [LARGE SCALE GENOMIC DNA]</scope>
    <source>
        <strain evidence="2 3">CP3</strain>
    </source>
</reference>
<proteinExistence type="predicted"/>
<dbReference type="Proteomes" id="UP000180215">
    <property type="component" value="Unassembled WGS sequence"/>
</dbReference>